<evidence type="ECO:0000256" key="1">
    <source>
        <dbReference type="SAM" id="MobiDB-lite"/>
    </source>
</evidence>
<dbReference type="AlphaFoldDB" id="A0A915PSF0"/>
<dbReference type="WBParaSite" id="sdigi.contig28.g2155.t1">
    <property type="protein sequence ID" value="sdigi.contig28.g2155.t1"/>
    <property type="gene ID" value="sdigi.contig28.g2155"/>
</dbReference>
<reference evidence="3" key="1">
    <citation type="submission" date="2022-11" db="UniProtKB">
        <authorList>
            <consortium name="WormBaseParasite"/>
        </authorList>
    </citation>
    <scope>IDENTIFICATION</scope>
</reference>
<protein>
    <submittedName>
        <fullName evidence="3">Uncharacterized protein</fullName>
    </submittedName>
</protein>
<feature type="region of interest" description="Disordered" evidence="1">
    <location>
        <begin position="1"/>
        <end position="26"/>
    </location>
</feature>
<evidence type="ECO:0000313" key="2">
    <source>
        <dbReference type="Proteomes" id="UP000887581"/>
    </source>
</evidence>
<evidence type="ECO:0000313" key="3">
    <source>
        <dbReference type="WBParaSite" id="sdigi.contig28.g2155.t1"/>
    </source>
</evidence>
<feature type="compositionally biased region" description="Polar residues" evidence="1">
    <location>
        <begin position="9"/>
        <end position="18"/>
    </location>
</feature>
<proteinExistence type="predicted"/>
<keyword evidence="2" id="KW-1185">Reference proteome</keyword>
<feature type="region of interest" description="Disordered" evidence="1">
    <location>
        <begin position="38"/>
        <end position="71"/>
    </location>
</feature>
<organism evidence="2 3">
    <name type="scientific">Setaria digitata</name>
    <dbReference type="NCBI Taxonomy" id="48799"/>
    <lineage>
        <taxon>Eukaryota</taxon>
        <taxon>Metazoa</taxon>
        <taxon>Ecdysozoa</taxon>
        <taxon>Nematoda</taxon>
        <taxon>Chromadorea</taxon>
        <taxon>Rhabditida</taxon>
        <taxon>Spirurina</taxon>
        <taxon>Spiruromorpha</taxon>
        <taxon>Filarioidea</taxon>
        <taxon>Setariidae</taxon>
        <taxon>Setaria</taxon>
    </lineage>
</organism>
<name>A0A915PSF0_9BILA</name>
<feature type="compositionally biased region" description="Basic and acidic residues" evidence="1">
    <location>
        <begin position="45"/>
        <end position="63"/>
    </location>
</feature>
<sequence>MWRRRSTYARMSNVNDPTQPLPPPAFLAGSNYSHVLLPQVTTAAADEHRRGAGGGEKRERREGAGPPPPRPLRWQALQEFFMLIPRIPPVSVQQQPPVPSRRERTVIGVAAEERTVRAARRSIASSLRVKIASVPLSMGYAIASGK</sequence>
<accession>A0A915PSF0</accession>
<dbReference type="Proteomes" id="UP000887581">
    <property type="component" value="Unplaced"/>
</dbReference>